<proteinExistence type="predicted"/>
<gene>
    <name evidence="1" type="primary">ORF80311</name>
</gene>
<accession>A0A0B6ZU93</accession>
<feature type="non-terminal residue" evidence="1">
    <location>
        <position position="1"/>
    </location>
</feature>
<dbReference type="EMBL" id="HACG01025042">
    <property type="protein sequence ID" value="CEK71907.1"/>
    <property type="molecule type" value="Transcribed_RNA"/>
</dbReference>
<reference evidence="1" key="1">
    <citation type="submission" date="2014-12" db="EMBL/GenBank/DDBJ databases">
        <title>Insight into the proteome of Arion vulgaris.</title>
        <authorList>
            <person name="Aradska J."/>
            <person name="Bulat T."/>
            <person name="Smidak R."/>
            <person name="Sarate P."/>
            <person name="Gangsoo J."/>
            <person name="Sialana F."/>
            <person name="Bilban M."/>
            <person name="Lubec G."/>
        </authorList>
    </citation>
    <scope>NUCLEOTIDE SEQUENCE</scope>
    <source>
        <tissue evidence="1">Skin</tissue>
    </source>
</reference>
<protein>
    <submittedName>
        <fullName evidence="1">Uncharacterized protein</fullName>
    </submittedName>
</protein>
<dbReference type="AlphaFoldDB" id="A0A0B6ZU93"/>
<evidence type="ECO:0000313" key="1">
    <source>
        <dbReference type="EMBL" id="CEK71907.1"/>
    </source>
</evidence>
<name>A0A0B6ZU93_9EUPU</name>
<organism evidence="1">
    <name type="scientific">Arion vulgaris</name>
    <dbReference type="NCBI Taxonomy" id="1028688"/>
    <lineage>
        <taxon>Eukaryota</taxon>
        <taxon>Metazoa</taxon>
        <taxon>Spiralia</taxon>
        <taxon>Lophotrochozoa</taxon>
        <taxon>Mollusca</taxon>
        <taxon>Gastropoda</taxon>
        <taxon>Heterobranchia</taxon>
        <taxon>Euthyneura</taxon>
        <taxon>Panpulmonata</taxon>
        <taxon>Eupulmonata</taxon>
        <taxon>Stylommatophora</taxon>
        <taxon>Helicina</taxon>
        <taxon>Arionoidea</taxon>
        <taxon>Arionidae</taxon>
        <taxon>Arion</taxon>
    </lineage>
</organism>
<sequence length="120" mass="13376">LHGTDANEYKSNFPNIFSSGDGGDCTHQTYTGRDVVYAKDEAGSEESKDENPVSYIEPEPVSHIEGAAALEVALRYVKQHSKATATDVMFIQRWRDIAASSLFSSLHQTKLTEFMLKKDF</sequence>